<feature type="region of interest" description="Disordered" evidence="5">
    <location>
        <begin position="645"/>
        <end position="694"/>
    </location>
</feature>
<reference evidence="9 10" key="1">
    <citation type="submission" date="2018-10" db="EMBL/GenBank/DDBJ databases">
        <authorList>
            <person name="Li J."/>
        </authorList>
    </citation>
    <scope>NUCLEOTIDE SEQUENCE [LARGE SCALE GENOMIC DNA]</scope>
    <source>
        <strain evidence="9 10">JCM 11654</strain>
    </source>
</reference>
<dbReference type="SUPFAM" id="SSF50969">
    <property type="entry name" value="YVTN repeat-like/Quinoprotein amine dehydrogenase"/>
    <property type="match status" value="1"/>
</dbReference>
<dbReference type="PANTHER" id="PTHR47197:SF3">
    <property type="entry name" value="DIHYDRO-HEME D1 DEHYDROGENASE"/>
    <property type="match status" value="1"/>
</dbReference>
<dbReference type="InterPro" id="IPR051200">
    <property type="entry name" value="Host-pathogen_enzymatic-act"/>
</dbReference>
<evidence type="ECO:0000259" key="7">
    <source>
        <dbReference type="Pfam" id="PF00746"/>
    </source>
</evidence>
<gene>
    <name evidence="9" type="ORF">D9V34_10655</name>
</gene>
<dbReference type="GO" id="GO:0005975">
    <property type="term" value="P:carbohydrate metabolic process"/>
    <property type="evidence" value="ECO:0007669"/>
    <property type="project" value="UniProtKB-ARBA"/>
</dbReference>
<protein>
    <submittedName>
        <fullName evidence="9">LPXTG cell wall anchor domain-containing protein</fullName>
    </submittedName>
</protein>
<dbReference type="OrthoDB" id="5091494at2"/>
<dbReference type="AlphaFoldDB" id="A0A3L7AR45"/>
<sequence length="728" mass="72827">MRFPHMPPALTRPYFRANFQLAAVATVALITIPVASTVLSSDGAAAVPTPSSTVSTLAEVARPSIYTQTTAGTWLQGGAVDPTRDRLYLADDQKDDTPSLSVLNLRNGAASTIPLDGETYALDAAVSPVGGTVYVVHNTTNGFVSVVDPDATYTATSLPPTVEVGGNPQKVEVGADGRAYVVNLSGDTVSILGRADGADKLKVVQTLSSVATAGATSAIDNDRNLLFIASEYAKLVTVIDTASTPAAVIGTFPVTDTPTGIGVDPRTGAVVIASSDTNAVSWFSSNNGWATAAISRSEALGTVNADTLLPLSVDVLKDGTALVVTQVFPSETKSFVSVVPADAGVARTIPVGNLAFWGVLDPQQGGSFYVPNAGNGNVSVLANVTLSATASPVSYGQEAEAKATLARADGYPITGSIAFADSAHDSLGTATVDASGTATLNLGVQPAGSFPFTATVQSPVAVALSATASAATRKASSVTSIAVASAALVEGDSASVTVSVAASHGTVPGGTVTLRNGATAVGSAPLVAGRATLPLRNLTAGTSQLVATYSGDENHDASESDDVTLSVKARTAAAVVSKPTAGVGDKLTINLTGFVPHETINLTLHSDPIELGSVVADEAGSAVFTFALPEVAAGKHTIVAVGASSNRTSSTEILVPQPGADPGTHPGTDPGADPGTHPGTNPGAEPGNGLPETGATGVPLGVAFGAFALLLGAGLLGGHRRAQRSRNS</sequence>
<evidence type="ECO:0000256" key="1">
    <source>
        <dbReference type="ARBA" id="ARBA00022512"/>
    </source>
</evidence>
<evidence type="ECO:0000256" key="6">
    <source>
        <dbReference type="SAM" id="Phobius"/>
    </source>
</evidence>
<keyword evidence="4" id="KW-0572">Peptidoglycan-anchor</keyword>
<dbReference type="Pfam" id="PF16640">
    <property type="entry name" value="Big_3_5"/>
    <property type="match status" value="1"/>
</dbReference>
<feature type="domain" description="Gram-positive cocci surface proteins LPxTG" evidence="7">
    <location>
        <begin position="689"/>
        <end position="721"/>
    </location>
</feature>
<proteinExistence type="predicted"/>
<dbReference type="Gene3D" id="2.60.40.10">
    <property type="entry name" value="Immunoglobulins"/>
    <property type="match status" value="2"/>
</dbReference>
<dbReference type="EMBL" id="RCUY01000009">
    <property type="protein sequence ID" value="RLP82455.1"/>
    <property type="molecule type" value="Genomic_DNA"/>
</dbReference>
<dbReference type="InterPro" id="IPR011044">
    <property type="entry name" value="Quino_amine_DH_bsu"/>
</dbReference>
<evidence type="ECO:0000313" key="10">
    <source>
        <dbReference type="Proteomes" id="UP000269438"/>
    </source>
</evidence>
<dbReference type="InterPro" id="IPR032109">
    <property type="entry name" value="Big_3_5"/>
</dbReference>
<dbReference type="Pfam" id="PF00746">
    <property type="entry name" value="Gram_pos_anchor"/>
    <property type="match status" value="1"/>
</dbReference>
<keyword evidence="2" id="KW-0964">Secreted</keyword>
<dbReference type="PANTHER" id="PTHR47197">
    <property type="entry name" value="PROTEIN NIRF"/>
    <property type="match status" value="1"/>
</dbReference>
<keyword evidence="6" id="KW-0812">Transmembrane</keyword>
<evidence type="ECO:0000256" key="2">
    <source>
        <dbReference type="ARBA" id="ARBA00022525"/>
    </source>
</evidence>
<dbReference type="NCBIfam" id="TIGR01167">
    <property type="entry name" value="LPXTG_anchor"/>
    <property type="match status" value="1"/>
</dbReference>
<evidence type="ECO:0000313" key="9">
    <source>
        <dbReference type="EMBL" id="RLP82455.1"/>
    </source>
</evidence>
<keyword evidence="6" id="KW-1133">Transmembrane helix</keyword>
<dbReference type="Gene3D" id="2.130.10.10">
    <property type="entry name" value="YVTN repeat-like/Quinoprotein amine dehydrogenase"/>
    <property type="match status" value="2"/>
</dbReference>
<keyword evidence="6" id="KW-0472">Membrane</keyword>
<evidence type="ECO:0000256" key="5">
    <source>
        <dbReference type="SAM" id="MobiDB-lite"/>
    </source>
</evidence>
<evidence type="ECO:0000256" key="4">
    <source>
        <dbReference type="ARBA" id="ARBA00023088"/>
    </source>
</evidence>
<dbReference type="InterPro" id="IPR019931">
    <property type="entry name" value="LPXTG_anchor"/>
</dbReference>
<name>A0A3L7AR45_9MICO</name>
<keyword evidence="10" id="KW-1185">Reference proteome</keyword>
<evidence type="ECO:0000256" key="3">
    <source>
        <dbReference type="ARBA" id="ARBA00022729"/>
    </source>
</evidence>
<dbReference type="Proteomes" id="UP000269438">
    <property type="component" value="Unassembled WGS sequence"/>
</dbReference>
<organism evidence="9 10">
    <name type="scientific">Mycetocola lacteus</name>
    <dbReference type="NCBI Taxonomy" id="76637"/>
    <lineage>
        <taxon>Bacteria</taxon>
        <taxon>Bacillati</taxon>
        <taxon>Actinomycetota</taxon>
        <taxon>Actinomycetes</taxon>
        <taxon>Micrococcales</taxon>
        <taxon>Microbacteriaceae</taxon>
        <taxon>Mycetocola</taxon>
    </lineage>
</organism>
<comment type="caution">
    <text evidence="9">The sequence shown here is derived from an EMBL/GenBank/DDBJ whole genome shotgun (WGS) entry which is preliminary data.</text>
</comment>
<evidence type="ECO:0000259" key="8">
    <source>
        <dbReference type="Pfam" id="PF16640"/>
    </source>
</evidence>
<feature type="domain" description="Bacterial Ig-like" evidence="8">
    <location>
        <begin position="484"/>
        <end position="567"/>
    </location>
</feature>
<feature type="transmembrane region" description="Helical" evidence="6">
    <location>
        <begin position="698"/>
        <end position="718"/>
    </location>
</feature>
<dbReference type="InterPro" id="IPR013783">
    <property type="entry name" value="Ig-like_fold"/>
</dbReference>
<keyword evidence="3" id="KW-0732">Signal</keyword>
<dbReference type="InterPro" id="IPR015943">
    <property type="entry name" value="WD40/YVTN_repeat-like_dom_sf"/>
</dbReference>
<keyword evidence="1" id="KW-0134">Cell wall</keyword>
<accession>A0A3L7AR45</accession>